<keyword evidence="4" id="KW-1185">Reference proteome</keyword>
<accession>A0AAD9J4V2</accession>
<gene>
    <name evidence="3" type="ORF">LSH36_625g00011</name>
</gene>
<dbReference type="AlphaFoldDB" id="A0AAD9J4V2"/>
<dbReference type="PANTHER" id="PTHR21373">
    <property type="entry name" value="GLUCOSE REPRESSIBLE PROTEIN MAK10"/>
    <property type="match status" value="1"/>
</dbReference>
<dbReference type="PANTHER" id="PTHR21373:SF0">
    <property type="entry name" value="N-ALPHA-ACETYLTRANSFERASE 35, NATC AUXILIARY SUBUNIT"/>
    <property type="match status" value="1"/>
</dbReference>
<dbReference type="EMBL" id="JAODUP010000625">
    <property type="protein sequence ID" value="KAK2146192.1"/>
    <property type="molecule type" value="Genomic_DNA"/>
</dbReference>
<organism evidence="3 4">
    <name type="scientific">Paralvinella palmiformis</name>
    <dbReference type="NCBI Taxonomy" id="53620"/>
    <lineage>
        <taxon>Eukaryota</taxon>
        <taxon>Metazoa</taxon>
        <taxon>Spiralia</taxon>
        <taxon>Lophotrochozoa</taxon>
        <taxon>Annelida</taxon>
        <taxon>Polychaeta</taxon>
        <taxon>Sedentaria</taxon>
        <taxon>Canalipalpata</taxon>
        <taxon>Terebellida</taxon>
        <taxon>Terebelliformia</taxon>
        <taxon>Alvinellidae</taxon>
        <taxon>Paralvinella</taxon>
    </lineage>
</organism>
<evidence type="ECO:0000256" key="1">
    <source>
        <dbReference type="ARBA" id="ARBA00030494"/>
    </source>
</evidence>
<dbReference type="InterPro" id="IPR007244">
    <property type="entry name" value="Naa35_N"/>
</dbReference>
<dbReference type="Proteomes" id="UP001208570">
    <property type="component" value="Unassembled WGS sequence"/>
</dbReference>
<evidence type="ECO:0000313" key="4">
    <source>
        <dbReference type="Proteomes" id="UP001208570"/>
    </source>
</evidence>
<protein>
    <recommendedName>
        <fullName evidence="1">Protein MAK10 homolog</fullName>
    </recommendedName>
</protein>
<sequence length="593" mass="68449">MHNPYVVEDRALKAFSICLLKTVDIIRDRVNRASVFEEEDFQPMTYGFKMASDVTDVRAMGMVKEVEEDLNRTIKLTRSKPGEKRDLTTEKEHDFAVAVHTRLKFCRLFFATLVAFSREKCQGMDDAQKYLKLLSELLPTIRKTVNLGVTAQREGEEQTDYPIIMGFEPLVNQRLLPPTFPRYTQIKSRDVMIEYMESLIERLKQICGVTEQNAFHGVMDFMLEFSKPSPCVLSRSLLQLLYLPPSRLVFGSMNMVDVLRDAVRAFIAPPVLMSRSGLANNPQSKDYVDSFLAHAVRPMTQLIHNTGHNRARQRDRWGHLLEDLSCLQEGADKVDAFLHSLLSKIDPGRQHLACFGTWVLYHTLRVMILYVLAGFELELYSVHEFHYVFWYLYECLYSWLISTLSRADRFLMEQESLAEQQQQKGRTNKKNKKKRKIRAHAREAALAQGAQNLCGGYYKALVGFMLDEKLSTPHFQFDNEEVRYNHRFAPFGCLVTPPPIHYPQFKDMTDLSRYNPPLDGLDLYSGACKCFQQARIHYESIPNPDDEIRCLLKIAKTNFVVMKLLLGGHTKDSKSPPEFDFSQHKIFPVIKVS</sequence>
<feature type="domain" description="NAA35-like TPR repeats" evidence="2">
    <location>
        <begin position="206"/>
        <end position="590"/>
    </location>
</feature>
<evidence type="ECO:0000259" key="2">
    <source>
        <dbReference type="Pfam" id="PF25789"/>
    </source>
</evidence>
<dbReference type="InterPro" id="IPR057982">
    <property type="entry name" value="TPR_NAA35"/>
</dbReference>
<reference evidence="3" key="1">
    <citation type="journal article" date="2023" name="Mol. Biol. Evol.">
        <title>Third-Generation Sequencing Reveals the Adaptive Role of the Epigenome in Three Deep-Sea Polychaetes.</title>
        <authorList>
            <person name="Perez M."/>
            <person name="Aroh O."/>
            <person name="Sun Y."/>
            <person name="Lan Y."/>
            <person name="Juniper S.K."/>
            <person name="Young C.R."/>
            <person name="Angers B."/>
            <person name="Qian P.Y."/>
        </authorList>
    </citation>
    <scope>NUCLEOTIDE SEQUENCE</scope>
    <source>
        <strain evidence="3">P08H-3</strain>
    </source>
</reference>
<dbReference type="Pfam" id="PF25789">
    <property type="entry name" value="TPR_NAA35"/>
    <property type="match status" value="1"/>
</dbReference>
<evidence type="ECO:0000313" key="3">
    <source>
        <dbReference type="EMBL" id="KAK2146192.1"/>
    </source>
</evidence>
<proteinExistence type="predicted"/>
<dbReference type="GO" id="GO:0031417">
    <property type="term" value="C:NatC complex"/>
    <property type="evidence" value="ECO:0007669"/>
    <property type="project" value="InterPro"/>
</dbReference>
<name>A0AAD9J4V2_9ANNE</name>
<comment type="caution">
    <text evidence="3">The sequence shown here is derived from an EMBL/GenBank/DDBJ whole genome shotgun (WGS) entry which is preliminary data.</text>
</comment>